<dbReference type="Proteomes" id="UP000306192">
    <property type="component" value="Unassembled WGS sequence"/>
</dbReference>
<gene>
    <name evidence="2" type="ORF">D4765_15725</name>
</gene>
<accession>A0A4T2BLP2</accession>
<dbReference type="InterPro" id="IPR037523">
    <property type="entry name" value="VOC_core"/>
</dbReference>
<dbReference type="OrthoDB" id="9804907at2"/>
<organism evidence="2 3">
    <name type="scientific">Subtercola vilae</name>
    <dbReference type="NCBI Taxonomy" id="2056433"/>
    <lineage>
        <taxon>Bacteria</taxon>
        <taxon>Bacillati</taxon>
        <taxon>Actinomycetota</taxon>
        <taxon>Actinomycetes</taxon>
        <taxon>Micrococcales</taxon>
        <taxon>Microbacteriaceae</taxon>
        <taxon>Subtercola</taxon>
    </lineage>
</organism>
<evidence type="ECO:0000313" key="2">
    <source>
        <dbReference type="EMBL" id="TIH32287.1"/>
    </source>
</evidence>
<evidence type="ECO:0000259" key="1">
    <source>
        <dbReference type="PROSITE" id="PS51819"/>
    </source>
</evidence>
<dbReference type="Gene3D" id="3.10.180.10">
    <property type="entry name" value="2,3-Dihydroxybiphenyl 1,2-Dioxygenase, domain 1"/>
    <property type="match status" value="1"/>
</dbReference>
<dbReference type="SUPFAM" id="SSF54593">
    <property type="entry name" value="Glyoxalase/Bleomycin resistance protein/Dihydroxybiphenyl dioxygenase"/>
    <property type="match status" value="1"/>
</dbReference>
<dbReference type="RefSeq" id="WP_136643264.1">
    <property type="nucleotide sequence ID" value="NZ_QYRT01000040.1"/>
</dbReference>
<reference evidence="2 3" key="1">
    <citation type="journal article" date="2019" name="Microorganisms">
        <title>Systematic Affiliation and Genome Analysis of Subtercola vilae DB165(T) with Particular Emphasis on Cold Adaptation of an Isolate from a High-Altitude Cold Volcano Lake.</title>
        <authorList>
            <person name="Villalobos A.S."/>
            <person name="Wiese J."/>
            <person name="Imhoff J.F."/>
            <person name="Dorador C."/>
            <person name="Keller A."/>
            <person name="Hentschel U."/>
        </authorList>
    </citation>
    <scope>NUCLEOTIDE SEQUENCE [LARGE SCALE GENOMIC DNA]</scope>
    <source>
        <strain evidence="2 3">DB165</strain>
    </source>
</reference>
<keyword evidence="3" id="KW-1185">Reference proteome</keyword>
<dbReference type="EMBL" id="QYRT01000040">
    <property type="protein sequence ID" value="TIH32287.1"/>
    <property type="molecule type" value="Genomic_DNA"/>
</dbReference>
<protein>
    <submittedName>
        <fullName evidence="2">VOC family protein</fullName>
    </submittedName>
</protein>
<feature type="domain" description="VOC" evidence="1">
    <location>
        <begin position="1"/>
        <end position="124"/>
    </location>
</feature>
<evidence type="ECO:0000313" key="3">
    <source>
        <dbReference type="Proteomes" id="UP000306192"/>
    </source>
</evidence>
<dbReference type="AlphaFoldDB" id="A0A4T2BLP2"/>
<comment type="caution">
    <text evidence="2">The sequence shown here is derived from an EMBL/GenBank/DDBJ whole genome shotgun (WGS) entry which is preliminary data.</text>
</comment>
<dbReference type="PROSITE" id="PS51819">
    <property type="entry name" value="VOC"/>
    <property type="match status" value="1"/>
</dbReference>
<name>A0A4T2BLP2_9MICO</name>
<proteinExistence type="predicted"/>
<sequence length="124" mass="13418">MFDPTNAFSGFSVNDIDAARKFYGETLGLTVTDNEMGFLELQLGSGAKVLVYPKPDHEPATFTIMNFAVPDVDAAVDDLRQRGVDTNPYAASMPTDEKGIMRNMGPTIAWFLDPAGNVLSVLQG</sequence>
<dbReference type="Pfam" id="PF00903">
    <property type="entry name" value="Glyoxalase"/>
    <property type="match status" value="1"/>
</dbReference>
<dbReference type="InterPro" id="IPR004360">
    <property type="entry name" value="Glyas_Fos-R_dOase_dom"/>
</dbReference>
<dbReference type="InterPro" id="IPR029068">
    <property type="entry name" value="Glyas_Bleomycin-R_OHBP_Dase"/>
</dbReference>